<protein>
    <recommendedName>
        <fullName evidence="5">CBM2 domain-containing protein</fullName>
    </recommendedName>
</protein>
<dbReference type="SUPFAM" id="SSF49384">
    <property type="entry name" value="Carbohydrate-binding domain"/>
    <property type="match status" value="1"/>
</dbReference>
<dbReference type="AlphaFoldDB" id="A0A7W4YCP1"/>
<feature type="signal peptide" evidence="4">
    <location>
        <begin position="1"/>
        <end position="32"/>
    </location>
</feature>
<evidence type="ECO:0000256" key="4">
    <source>
        <dbReference type="SAM" id="SignalP"/>
    </source>
</evidence>
<dbReference type="Proteomes" id="UP000518206">
    <property type="component" value="Unassembled WGS sequence"/>
</dbReference>
<dbReference type="InterPro" id="IPR059177">
    <property type="entry name" value="GH29D-like_dom"/>
</dbReference>
<evidence type="ECO:0000256" key="1">
    <source>
        <dbReference type="ARBA" id="ARBA00022801"/>
    </source>
</evidence>
<comment type="caution">
    <text evidence="6">The sequence shown here is derived from an EMBL/GenBank/DDBJ whole genome shotgun (WGS) entry which is preliminary data.</text>
</comment>
<dbReference type="InterPro" id="IPR001919">
    <property type="entry name" value="CBD2"/>
</dbReference>
<gene>
    <name evidence="6" type="ORF">FHR80_003257</name>
</gene>
<keyword evidence="4" id="KW-0732">Signal</keyword>
<dbReference type="Pfam" id="PF13290">
    <property type="entry name" value="CHB_HEX_C_1"/>
    <property type="match status" value="1"/>
</dbReference>
<evidence type="ECO:0000256" key="3">
    <source>
        <dbReference type="SAM" id="MobiDB-lite"/>
    </source>
</evidence>
<dbReference type="PROSITE" id="PS51173">
    <property type="entry name" value="CBM2"/>
    <property type="match status" value="1"/>
</dbReference>
<evidence type="ECO:0000313" key="7">
    <source>
        <dbReference type="Proteomes" id="UP000518206"/>
    </source>
</evidence>
<name>A0A7W4YCP1_9CELL</name>
<proteinExistence type="predicted"/>
<dbReference type="Pfam" id="PF00553">
    <property type="entry name" value="CBM_2"/>
    <property type="match status" value="1"/>
</dbReference>
<feature type="domain" description="CBM2" evidence="5">
    <location>
        <begin position="595"/>
        <end position="699"/>
    </location>
</feature>
<dbReference type="SMART" id="SM00637">
    <property type="entry name" value="CBD_II"/>
    <property type="match status" value="1"/>
</dbReference>
<dbReference type="GO" id="GO:0005975">
    <property type="term" value="P:carbohydrate metabolic process"/>
    <property type="evidence" value="ECO:0007669"/>
    <property type="project" value="InterPro"/>
</dbReference>
<keyword evidence="1" id="KW-0378">Hydrolase</keyword>
<dbReference type="InterPro" id="IPR008965">
    <property type="entry name" value="CBM2/CBM3_carb-bd_dom_sf"/>
</dbReference>
<dbReference type="GO" id="GO:0030247">
    <property type="term" value="F:polysaccharide binding"/>
    <property type="evidence" value="ECO:0007669"/>
    <property type="project" value="UniProtKB-UniRule"/>
</dbReference>
<dbReference type="RefSeq" id="WP_183297138.1">
    <property type="nucleotide sequence ID" value="NZ_JACHVX010000005.1"/>
</dbReference>
<dbReference type="GO" id="GO:0004553">
    <property type="term" value="F:hydrolase activity, hydrolyzing O-glycosyl compounds"/>
    <property type="evidence" value="ECO:0007669"/>
    <property type="project" value="InterPro"/>
</dbReference>
<dbReference type="Pfam" id="PF08757">
    <property type="entry name" value="CotH"/>
    <property type="match status" value="1"/>
</dbReference>
<accession>A0A7W4YCP1</accession>
<feature type="region of interest" description="Disordered" evidence="3">
    <location>
        <begin position="569"/>
        <end position="593"/>
    </location>
</feature>
<reference evidence="6 7" key="1">
    <citation type="submission" date="2020-08" db="EMBL/GenBank/DDBJ databases">
        <title>The Agave Microbiome: Exploring the role of microbial communities in plant adaptations to desert environments.</title>
        <authorList>
            <person name="Partida-Martinez L.P."/>
        </authorList>
    </citation>
    <scope>NUCLEOTIDE SEQUENCE [LARGE SCALE GENOMIC DNA]</scope>
    <source>
        <strain evidence="6 7">RAS26</strain>
    </source>
</reference>
<dbReference type="InterPro" id="IPR014867">
    <property type="entry name" value="Spore_coat_CotH_CotH2/3/7"/>
</dbReference>
<dbReference type="InterPro" id="IPR012291">
    <property type="entry name" value="CBM2_carb-bd_dom_sf"/>
</dbReference>
<keyword evidence="2" id="KW-0326">Glycosidase</keyword>
<evidence type="ECO:0000256" key="2">
    <source>
        <dbReference type="ARBA" id="ARBA00023295"/>
    </source>
</evidence>
<sequence length="699" mass="73241">MPRPTRSARTSVLLAAAALVLTVGLMPGAAAAAGPAPGAGTAPAAGAAPGAGAPAAAGPVAAAVDTGLAGDIVFSAPSGTFQGELAVSLSTSVAGAQVRYTTDGSAPTASSPVYSAPLRLTRSTEVRAQAFVGGAATGAAGSAQYVATAVTTAHDLPVVVLDSYGAGAATDDYKDVALLELQPGAGGTTNLAASPALTTRAAFHLRGQSSRMFGKTPLRLELRGNDGDDLDLPVLGMPAESDWVLRGPFPDKALVRDALVLDLGREMGMAAPRYEFVELYVNTDAQPVASGDYLGVYMLMETIKNQKNRLDLKKLDPEDVTSPRVEGGYVFTFEWLASEEPRLTCTGNAATCWQDLEVHDPDDLAPAQRQWLNQHVQTFHDVLHGPGFADPTTGYAAYIDVDSFVDQVVINELSREMDGYIRSQYFHKDRGGKITAGPLWDYNLSFGVGGFFQNDQVQGWQYQQTRQPVGNPWFTRLMADPAFVNRVKVRWQELRRGLLSDARLQSRVSDLTTPLTAAAARNFARWPNLGTRMIGPFVTSTTPTWAGQVQEMQGWLTRRAAWLDSAQAWGGPTTPLPTPGPTTTPTPAPTPTVTPDPGQGGCTAAFTATNQWPGGFQGDVTVTAGRAPVAGWTVTMTFAPGQSLTQTWNATATTSGPTVTARSLSWNGSLAAGARTSFGFTGTTSGSGAVSPAVTCTAG</sequence>
<organism evidence="6 7">
    <name type="scientific">Cellulomonas cellasea</name>
    <dbReference type="NCBI Taxonomy" id="43670"/>
    <lineage>
        <taxon>Bacteria</taxon>
        <taxon>Bacillati</taxon>
        <taxon>Actinomycetota</taxon>
        <taxon>Actinomycetes</taxon>
        <taxon>Micrococcales</taxon>
        <taxon>Cellulomonadaceae</taxon>
        <taxon>Cellulomonas</taxon>
    </lineage>
</organism>
<feature type="compositionally biased region" description="Pro residues" evidence="3">
    <location>
        <begin position="574"/>
        <end position="593"/>
    </location>
</feature>
<evidence type="ECO:0000313" key="6">
    <source>
        <dbReference type="EMBL" id="MBB2924324.1"/>
    </source>
</evidence>
<feature type="chain" id="PRO_5030797916" description="CBM2 domain-containing protein" evidence="4">
    <location>
        <begin position="33"/>
        <end position="699"/>
    </location>
</feature>
<dbReference type="EMBL" id="JACHVX010000005">
    <property type="protein sequence ID" value="MBB2924324.1"/>
    <property type="molecule type" value="Genomic_DNA"/>
</dbReference>
<dbReference type="Gene3D" id="2.60.40.290">
    <property type="match status" value="1"/>
</dbReference>
<reference evidence="6 7" key="2">
    <citation type="submission" date="2020-08" db="EMBL/GenBank/DDBJ databases">
        <authorList>
            <person name="Partida-Martinez L."/>
            <person name="Huntemann M."/>
            <person name="Clum A."/>
            <person name="Wang J."/>
            <person name="Palaniappan K."/>
            <person name="Ritter S."/>
            <person name="Chen I.-M."/>
            <person name="Stamatis D."/>
            <person name="Reddy T."/>
            <person name="O'Malley R."/>
            <person name="Daum C."/>
            <person name="Shapiro N."/>
            <person name="Ivanova N."/>
            <person name="Kyrpides N."/>
            <person name="Woyke T."/>
        </authorList>
    </citation>
    <scope>NUCLEOTIDE SEQUENCE [LARGE SCALE GENOMIC DNA]</scope>
    <source>
        <strain evidence="6 7">RAS26</strain>
    </source>
</reference>
<evidence type="ECO:0000259" key="5">
    <source>
        <dbReference type="PROSITE" id="PS51173"/>
    </source>
</evidence>